<comment type="caution">
    <text evidence="3">The sequence shown here is derived from an EMBL/GenBank/DDBJ whole genome shotgun (WGS) entry which is preliminary data.</text>
</comment>
<dbReference type="SUPFAM" id="SSF51735">
    <property type="entry name" value="NAD(P)-binding Rossmann-fold domains"/>
    <property type="match status" value="1"/>
</dbReference>
<dbReference type="EMBL" id="BAABIB010000036">
    <property type="protein sequence ID" value="GAA5156441.1"/>
    <property type="molecule type" value="Genomic_DNA"/>
</dbReference>
<evidence type="ECO:0000313" key="4">
    <source>
        <dbReference type="Proteomes" id="UP001500192"/>
    </source>
</evidence>
<dbReference type="PANTHER" id="PTHR44154:SF1">
    <property type="entry name" value="QUINONE OXIDOREDUCTASE"/>
    <property type="match status" value="1"/>
</dbReference>
<keyword evidence="1" id="KW-0521">NADP</keyword>
<dbReference type="Gene3D" id="3.90.180.10">
    <property type="entry name" value="Medium-chain alcohol dehydrogenases, catalytic domain"/>
    <property type="match status" value="1"/>
</dbReference>
<dbReference type="SMART" id="SM00829">
    <property type="entry name" value="PKS_ER"/>
    <property type="match status" value="1"/>
</dbReference>
<dbReference type="InterPro" id="IPR036291">
    <property type="entry name" value="NAD(P)-bd_dom_sf"/>
</dbReference>
<feature type="domain" description="Enoyl reductase (ER)" evidence="2">
    <location>
        <begin position="12"/>
        <end position="307"/>
    </location>
</feature>
<dbReference type="CDD" id="cd05289">
    <property type="entry name" value="MDR_like_2"/>
    <property type="match status" value="1"/>
</dbReference>
<organism evidence="3 4">
    <name type="scientific">Amycolatopsis dongchuanensis</name>
    <dbReference type="NCBI Taxonomy" id="1070866"/>
    <lineage>
        <taxon>Bacteria</taxon>
        <taxon>Bacillati</taxon>
        <taxon>Actinomycetota</taxon>
        <taxon>Actinomycetes</taxon>
        <taxon>Pseudonocardiales</taxon>
        <taxon>Pseudonocardiaceae</taxon>
        <taxon>Amycolatopsis</taxon>
    </lineage>
</organism>
<dbReference type="SUPFAM" id="SSF50129">
    <property type="entry name" value="GroES-like"/>
    <property type="match status" value="1"/>
</dbReference>
<sequence>MVLAAGMREFGGPVELLDLPEPAGPGSAEVVIDVSAAGVGNWDDIVRSGGWDVGLTPPMALGVEVAGTVVAVGSNVTGFRPGDEVLGHPLPLRHQGCWAERVVVDAGLVVPKPPGVPWETAAAFPVPALTAEQALSESLRVAGNETLLVHGAGGATGGLAVRLAALRGARVIATAGSASADRVGRAGAVEVLDYRDRTWPERIREWTGGAGVDSALNAVPGGSADTVRAVREGGRLATITGDRRPAGSGVSFADVYVRPDSAQLTKLSALLGEGKLSLPVGVTLPLAEAAAALERAVRGANGGPVVLLTGRRPSNP</sequence>
<keyword evidence="4" id="KW-1185">Reference proteome</keyword>
<dbReference type="PANTHER" id="PTHR44154">
    <property type="entry name" value="QUINONE OXIDOREDUCTASE"/>
    <property type="match status" value="1"/>
</dbReference>
<dbReference type="InterPro" id="IPR011032">
    <property type="entry name" value="GroES-like_sf"/>
</dbReference>
<protein>
    <submittedName>
        <fullName evidence="3">NADP-dependent oxidoreductase</fullName>
    </submittedName>
</protein>
<dbReference type="InterPro" id="IPR051603">
    <property type="entry name" value="Zinc-ADH_QOR/CCCR"/>
</dbReference>
<proteinExistence type="predicted"/>
<dbReference type="Proteomes" id="UP001500192">
    <property type="component" value="Unassembled WGS sequence"/>
</dbReference>
<evidence type="ECO:0000313" key="3">
    <source>
        <dbReference type="EMBL" id="GAA5156441.1"/>
    </source>
</evidence>
<dbReference type="InterPro" id="IPR013154">
    <property type="entry name" value="ADH-like_N"/>
</dbReference>
<name>A0ABP9Q4H4_9PSEU</name>
<dbReference type="Pfam" id="PF13602">
    <property type="entry name" value="ADH_zinc_N_2"/>
    <property type="match status" value="1"/>
</dbReference>
<evidence type="ECO:0000259" key="2">
    <source>
        <dbReference type="SMART" id="SM00829"/>
    </source>
</evidence>
<evidence type="ECO:0000256" key="1">
    <source>
        <dbReference type="ARBA" id="ARBA00022857"/>
    </source>
</evidence>
<dbReference type="Pfam" id="PF08240">
    <property type="entry name" value="ADH_N"/>
    <property type="match status" value="1"/>
</dbReference>
<dbReference type="Gene3D" id="3.40.50.720">
    <property type="entry name" value="NAD(P)-binding Rossmann-like Domain"/>
    <property type="match status" value="1"/>
</dbReference>
<gene>
    <name evidence="3" type="ORF">GCM10023214_13910</name>
</gene>
<accession>A0ABP9Q4H4</accession>
<reference evidence="4" key="1">
    <citation type="journal article" date="2019" name="Int. J. Syst. Evol. Microbiol.">
        <title>The Global Catalogue of Microorganisms (GCM) 10K type strain sequencing project: providing services to taxonomists for standard genome sequencing and annotation.</title>
        <authorList>
            <consortium name="The Broad Institute Genomics Platform"/>
            <consortium name="The Broad Institute Genome Sequencing Center for Infectious Disease"/>
            <person name="Wu L."/>
            <person name="Ma J."/>
        </authorList>
    </citation>
    <scope>NUCLEOTIDE SEQUENCE [LARGE SCALE GENOMIC DNA]</scope>
    <source>
        <strain evidence="4">JCM 18054</strain>
    </source>
</reference>
<dbReference type="InterPro" id="IPR020843">
    <property type="entry name" value="ER"/>
</dbReference>
<dbReference type="RefSeq" id="WP_143250000.1">
    <property type="nucleotide sequence ID" value="NZ_BAABIB010000036.1"/>
</dbReference>